<name>A0A2I1G9T5_9GLOM</name>
<comment type="caution">
    <text evidence="3">The sequence shown here is derived from an EMBL/GenBank/DDBJ whole genome shotgun (WGS) entry which is preliminary data.</text>
</comment>
<dbReference type="PANTHER" id="PTHR35895:SF1">
    <property type="entry name" value="LIPID-BINDING SERUM GLYCOPROTEIN C-TERMINAL DOMAIN-CONTAINING PROTEIN"/>
    <property type="match status" value="1"/>
</dbReference>
<dbReference type="VEuPathDB" id="FungiDB:FUN_010314"/>
<evidence type="ECO:0000256" key="2">
    <source>
        <dbReference type="SAM" id="Phobius"/>
    </source>
</evidence>
<organism evidence="3 4">
    <name type="scientific">Rhizophagus irregularis</name>
    <dbReference type="NCBI Taxonomy" id="588596"/>
    <lineage>
        <taxon>Eukaryota</taxon>
        <taxon>Fungi</taxon>
        <taxon>Fungi incertae sedis</taxon>
        <taxon>Mucoromycota</taxon>
        <taxon>Glomeromycotina</taxon>
        <taxon>Glomeromycetes</taxon>
        <taxon>Glomerales</taxon>
        <taxon>Glomeraceae</taxon>
        <taxon>Rhizophagus</taxon>
    </lineage>
</organism>
<dbReference type="VEuPathDB" id="FungiDB:RhiirFUN_015660"/>
<evidence type="ECO:0008006" key="5">
    <source>
        <dbReference type="Google" id="ProtNLM"/>
    </source>
</evidence>
<dbReference type="AlphaFoldDB" id="A0A2I1G9T5"/>
<dbReference type="InterPro" id="IPR022185">
    <property type="entry name" value="DUF3712"/>
</dbReference>
<feature type="transmembrane region" description="Helical" evidence="2">
    <location>
        <begin position="83"/>
        <end position="107"/>
    </location>
</feature>
<keyword evidence="2" id="KW-0812">Transmembrane</keyword>
<sequence length="1130" mass="121356">MNYQESNTSMDEDPAISDFKDGTFTPSLTRGSVITYTTDLEDSSVLSTETELDRDYMDTVKRKSAKSLSIPINNSPFYRRRRFWAVCGAFSVILSAIFIPLFFLVIIPNVAQSSVNDSQINFDAINITNPTNDNFIVSMSGTTSGTGPFSATITFNGPVDISYNGAIIGSVELDPIEVSGGKGTLAGEKRLFVIRDKAAFNDFTSKVLSAKEFEWTLQGKASVKTFGMNLNNLKVNKKLTIPGSNNFNTSVLDLKITENQDKTISLEILTNVYNPSPIGIEIGDMTTQLSYNQTLIATTIAKNVFIGAKANNITLTGVTKAPATEQDRLNMIAVTNSFLTNTPLITSANILSIVPKNGPVDWLNSAVKGFSLSATVGNNPNPLKLISNLDLGEETLKFTTDEPYSPTISSKNAVADYALPFNISFTILEVGQKITIARDNKDIITLESPEVPVISTPNQLSLNISETKLQVLDAGKFSDLLADLATNKESEVVVYGKTTILTNTDILGQALIQGIPFNLTTKFQGFDQFNSDGHPPVVQDLTILSGSSNQLFMGIIVVLTNPSKYSTSVGQVSFDMFYKDKKIGTTVIPDLSVVPGPNPVTVMAILDDPGKNPDTVELFKLFLTGQSATVNIKGNEHSTNITSLIPAFKSINIPSSMPPLQTPFIKSSRIVFDNQTATTNVSTGIVEMTNPFVAPISIYAMNSSFSFNGIELGSLEQNIYNNPIFIPGNTDQTLQFPVKMVVDPVVSFTVLRTLALQNNMDVTVLDSLIALSNVSVPGADPNANPTPEVIQSFDMAKFVTTAMAKIPVTVTMDSQVAIGNYFMSMSYKQDIIATTDQSILNMVPALAAPLVNHMIGQSEMSFDSMFVQNIDVNSFDTVASGQILNAGPLPATISFPDGAYLYSENTLLGQVLVPPITTGGDNRFNNVSKFIIADIPTFSSFSAKSYSAQSVSMELASDNVMITSFGLPIGPISIRKAFQIDGFNGLKQFTLNKLTFPLSVTIDVNNPARVGVELGKVVYALSVNNEQIATVTSNSVTINPKAVSSVTFQGDLNLDPKLVQSFFAPDPPAVVAQGISVTPPKATGEVVWLAETLKSFTLTVPFSAKSLLNGKGVPPVDPSAPAAPPAPPAA</sequence>
<dbReference type="EMBL" id="LLXI01000251">
    <property type="protein sequence ID" value="PKY43400.1"/>
    <property type="molecule type" value="Genomic_DNA"/>
</dbReference>
<dbReference type="InterPro" id="IPR046368">
    <property type="entry name" value="Tag1"/>
</dbReference>
<reference evidence="3 4" key="1">
    <citation type="submission" date="2015-10" db="EMBL/GenBank/DDBJ databases">
        <title>Genome analyses suggest a sexual origin of heterokaryosis in a supposedly ancient asexual fungus.</title>
        <authorList>
            <person name="Ropars J."/>
            <person name="Sedzielewska K."/>
            <person name="Noel J."/>
            <person name="Charron P."/>
            <person name="Farinelli L."/>
            <person name="Marton T."/>
            <person name="Kruger M."/>
            <person name="Pelin A."/>
            <person name="Brachmann A."/>
            <person name="Corradi N."/>
        </authorList>
    </citation>
    <scope>NUCLEOTIDE SEQUENCE [LARGE SCALE GENOMIC DNA]</scope>
    <source>
        <strain evidence="3 4">A4</strain>
    </source>
</reference>
<feature type="region of interest" description="Disordered" evidence="1">
    <location>
        <begin position="1111"/>
        <end position="1130"/>
    </location>
</feature>
<keyword evidence="2" id="KW-0472">Membrane</keyword>
<dbReference type="VEuPathDB" id="FungiDB:RhiirFUN_015659"/>
<proteinExistence type="predicted"/>
<gene>
    <name evidence="3" type="ORF">RhiirA4_509678</name>
</gene>
<dbReference type="GO" id="GO:0000329">
    <property type="term" value="C:fungal-type vacuole membrane"/>
    <property type="evidence" value="ECO:0007669"/>
    <property type="project" value="InterPro"/>
</dbReference>
<dbReference type="PANTHER" id="PTHR35895">
    <property type="entry name" value="CHROMOSOME 16, WHOLE GENOME SHOTGUN SEQUENCE"/>
    <property type="match status" value="1"/>
</dbReference>
<dbReference type="VEuPathDB" id="FungiDB:RhiirA1_516310"/>
<evidence type="ECO:0000313" key="4">
    <source>
        <dbReference type="Proteomes" id="UP000234323"/>
    </source>
</evidence>
<keyword evidence="2" id="KW-1133">Transmembrane helix</keyword>
<feature type="region of interest" description="Disordered" evidence="1">
    <location>
        <begin position="1"/>
        <end position="22"/>
    </location>
</feature>
<feature type="compositionally biased region" description="Pro residues" evidence="1">
    <location>
        <begin position="1115"/>
        <end position="1130"/>
    </location>
</feature>
<keyword evidence="4" id="KW-1185">Reference proteome</keyword>
<dbReference type="Proteomes" id="UP000234323">
    <property type="component" value="Unassembled WGS sequence"/>
</dbReference>
<evidence type="ECO:0000256" key="1">
    <source>
        <dbReference type="SAM" id="MobiDB-lite"/>
    </source>
</evidence>
<accession>A0A2I1G9T5</accession>
<evidence type="ECO:0000313" key="3">
    <source>
        <dbReference type="EMBL" id="PKY43400.1"/>
    </source>
</evidence>
<dbReference type="Gene3D" id="2.60.40.1820">
    <property type="match status" value="1"/>
</dbReference>
<protein>
    <recommendedName>
        <fullName evidence="5">Pre-rRNA processing protein</fullName>
    </recommendedName>
</protein>
<dbReference type="Pfam" id="PF12505">
    <property type="entry name" value="DUF3712"/>
    <property type="match status" value="3"/>
</dbReference>